<dbReference type="GO" id="GO:0031267">
    <property type="term" value="F:small GTPase binding"/>
    <property type="evidence" value="ECO:0007669"/>
    <property type="project" value="InterPro"/>
</dbReference>
<proteinExistence type="predicted"/>
<dbReference type="Gene3D" id="1.20.58.2220">
    <property type="entry name" value="Formin, FH2 domain"/>
    <property type="match status" value="1"/>
</dbReference>
<organism evidence="6 7">
    <name type="scientific">Holothuria leucospilota</name>
    <name type="common">Black long sea cucumber</name>
    <name type="synonym">Mertensiothuria leucospilota</name>
    <dbReference type="NCBI Taxonomy" id="206669"/>
    <lineage>
        <taxon>Eukaryota</taxon>
        <taxon>Metazoa</taxon>
        <taxon>Echinodermata</taxon>
        <taxon>Eleutherozoa</taxon>
        <taxon>Echinozoa</taxon>
        <taxon>Holothuroidea</taxon>
        <taxon>Aspidochirotacea</taxon>
        <taxon>Aspidochirotida</taxon>
        <taxon>Holothuriidae</taxon>
        <taxon>Holothuria</taxon>
    </lineage>
</organism>
<dbReference type="EMBL" id="JAIZAY010000003">
    <property type="protein sequence ID" value="KAJ8045196.1"/>
    <property type="molecule type" value="Genomic_DNA"/>
</dbReference>
<evidence type="ECO:0000259" key="4">
    <source>
        <dbReference type="PROSITE" id="PS51232"/>
    </source>
</evidence>
<dbReference type="InterPro" id="IPR010472">
    <property type="entry name" value="FH3_dom"/>
</dbReference>
<evidence type="ECO:0000313" key="7">
    <source>
        <dbReference type="Proteomes" id="UP001152320"/>
    </source>
</evidence>
<dbReference type="PROSITE" id="PS51444">
    <property type="entry name" value="FH2"/>
    <property type="match status" value="1"/>
</dbReference>
<dbReference type="PROSITE" id="PS51232">
    <property type="entry name" value="GBD_FH3"/>
    <property type="match status" value="1"/>
</dbReference>
<dbReference type="InterPro" id="IPR015425">
    <property type="entry name" value="FH2_Formin"/>
</dbReference>
<dbReference type="SUPFAM" id="SSF48371">
    <property type="entry name" value="ARM repeat"/>
    <property type="match status" value="1"/>
</dbReference>
<feature type="region of interest" description="Disordered" evidence="2">
    <location>
        <begin position="1040"/>
        <end position="1081"/>
    </location>
</feature>
<dbReference type="Gene3D" id="1.25.10.10">
    <property type="entry name" value="Leucine-rich Repeat Variant"/>
    <property type="match status" value="1"/>
</dbReference>
<dbReference type="OrthoDB" id="1104827at2759"/>
<feature type="coiled-coil region" evidence="1">
    <location>
        <begin position="433"/>
        <end position="512"/>
    </location>
</feature>
<comment type="caution">
    <text evidence="6">The sequence shown here is derived from an EMBL/GenBank/DDBJ whole genome shotgun (WGS) entry which is preliminary data.</text>
</comment>
<accession>A0A9Q1HHJ4</accession>
<feature type="domain" description="DAD" evidence="3">
    <location>
        <begin position="1007"/>
        <end position="1044"/>
    </location>
</feature>
<dbReference type="Pfam" id="PF02181">
    <property type="entry name" value="FH2"/>
    <property type="match status" value="1"/>
</dbReference>
<reference evidence="6" key="1">
    <citation type="submission" date="2021-10" db="EMBL/GenBank/DDBJ databases">
        <title>Tropical sea cucumber genome reveals ecological adaptation and Cuvierian tubules defense mechanism.</title>
        <authorList>
            <person name="Chen T."/>
        </authorList>
    </citation>
    <scope>NUCLEOTIDE SEQUENCE</scope>
    <source>
        <strain evidence="6">Nanhai2018</strain>
        <tissue evidence="6">Muscle</tissue>
    </source>
</reference>
<dbReference type="Pfam" id="PF06367">
    <property type="entry name" value="Drf_FH3"/>
    <property type="match status" value="1"/>
</dbReference>
<dbReference type="InterPro" id="IPR016024">
    <property type="entry name" value="ARM-type_fold"/>
</dbReference>
<feature type="compositionally biased region" description="Polar residues" evidence="2">
    <location>
        <begin position="1042"/>
        <end position="1051"/>
    </location>
</feature>
<dbReference type="AlphaFoldDB" id="A0A9Q1HHJ4"/>
<feature type="compositionally biased region" description="Pro residues" evidence="2">
    <location>
        <begin position="549"/>
        <end position="584"/>
    </location>
</feature>
<evidence type="ECO:0000256" key="1">
    <source>
        <dbReference type="SAM" id="Coils"/>
    </source>
</evidence>
<feature type="coiled-coil region" evidence="1">
    <location>
        <begin position="975"/>
        <end position="1007"/>
    </location>
</feature>
<evidence type="ECO:0000259" key="5">
    <source>
        <dbReference type="PROSITE" id="PS51444"/>
    </source>
</evidence>
<dbReference type="SMART" id="SM00498">
    <property type="entry name" value="FH2"/>
    <property type="match status" value="1"/>
</dbReference>
<dbReference type="Proteomes" id="UP001152320">
    <property type="component" value="Chromosome 3"/>
</dbReference>
<feature type="domain" description="GBD/FH3" evidence="4">
    <location>
        <begin position="34"/>
        <end position="404"/>
    </location>
</feature>
<dbReference type="InterPro" id="IPR014768">
    <property type="entry name" value="GBD/FH3_dom"/>
</dbReference>
<dbReference type="SMART" id="SM01139">
    <property type="entry name" value="Drf_FH3"/>
    <property type="match status" value="1"/>
</dbReference>
<dbReference type="SMART" id="SM01140">
    <property type="entry name" value="Drf_GBD"/>
    <property type="match status" value="1"/>
</dbReference>
<protein>
    <submittedName>
        <fullName evidence="6">Disheveled-associated activator of morphogenesis 1</fullName>
    </submittedName>
</protein>
<dbReference type="InterPro" id="IPR014767">
    <property type="entry name" value="DAD_dom"/>
</dbReference>
<feature type="region of interest" description="Disordered" evidence="2">
    <location>
        <begin position="525"/>
        <end position="605"/>
    </location>
</feature>
<dbReference type="Gene3D" id="1.10.238.150">
    <property type="entry name" value="Formin, FH3 diaphanous domain"/>
    <property type="match status" value="1"/>
</dbReference>
<keyword evidence="1" id="KW-0175">Coiled coil</keyword>
<dbReference type="Pfam" id="PF06371">
    <property type="entry name" value="Drf_GBD"/>
    <property type="match status" value="1"/>
</dbReference>
<dbReference type="PANTHER" id="PTHR45725">
    <property type="entry name" value="FORMIN HOMOLOGY 2 FAMILY MEMBER"/>
    <property type="match status" value="1"/>
</dbReference>
<dbReference type="PANTHER" id="PTHR45725:SF1">
    <property type="entry name" value="DISHEVELLED ASSOCIATED ACTIVATOR OF MORPHOGENESIS, ISOFORM D"/>
    <property type="match status" value="1"/>
</dbReference>
<dbReference type="GO" id="GO:0003779">
    <property type="term" value="F:actin binding"/>
    <property type="evidence" value="ECO:0007669"/>
    <property type="project" value="InterPro"/>
</dbReference>
<evidence type="ECO:0000259" key="3">
    <source>
        <dbReference type="PROSITE" id="PS51231"/>
    </source>
</evidence>
<gene>
    <name evidence="6" type="ORF">HOLleu_08148</name>
</gene>
<dbReference type="InterPro" id="IPR051425">
    <property type="entry name" value="Formin_Homology"/>
</dbReference>
<name>A0A9Q1HHJ4_HOLLE</name>
<dbReference type="GO" id="GO:0030036">
    <property type="term" value="P:actin cytoskeleton organization"/>
    <property type="evidence" value="ECO:0007669"/>
    <property type="project" value="InterPro"/>
</dbReference>
<evidence type="ECO:0000256" key="2">
    <source>
        <dbReference type="SAM" id="MobiDB-lite"/>
    </source>
</evidence>
<dbReference type="InterPro" id="IPR011989">
    <property type="entry name" value="ARM-like"/>
</dbReference>
<dbReference type="InterPro" id="IPR010473">
    <property type="entry name" value="GTPase-bd"/>
</dbReference>
<dbReference type="InterPro" id="IPR042201">
    <property type="entry name" value="FH2_Formin_sf"/>
</dbReference>
<dbReference type="PROSITE" id="PS51231">
    <property type="entry name" value="DAD"/>
    <property type="match status" value="1"/>
</dbReference>
<keyword evidence="7" id="KW-1185">Reference proteome</keyword>
<feature type="domain" description="FH2" evidence="5">
    <location>
        <begin position="590"/>
        <end position="990"/>
    </location>
</feature>
<dbReference type="SUPFAM" id="SSF101447">
    <property type="entry name" value="Formin homology 2 domain (FH2 domain)"/>
    <property type="match status" value="1"/>
</dbReference>
<evidence type="ECO:0000313" key="6">
    <source>
        <dbReference type="EMBL" id="KAJ8045196.1"/>
    </source>
</evidence>
<sequence length="1081" mass="123136">MPRKRGGICACFGGGDTPEITIDMDKLQQMKAEEPMPPIDELDAKFEELVAELDLPEQHRQRMYSLPPEKKWQIYCSKRREQDDPNSGYWPDPYLDRLKSMMALVIISDEEEIMTRTKLMDSLKTALRTQPMSFVIRFLELDGLTVLLDFLKQMDYETMESSIHTSCIGCIKAIMNNSLGRANVLAHPTAINVISQSLATENIKTKIQVLEILGGVCLVPGGHKKVLDAMLHYQKFASERTRFQRLVNDLDRSTGKYREEVNLKTAIMSFINAVIKYGAGEESLKFRIHLRYEFLMLGLQPVIDKMRSLENATLDRHLDFFELVRNDDERTMAKRFDMIHVDAKNATSMFDAMKKKIAHSEAYPSFLSVLQHLLLLPKNGRSEHHWSLIDRLLQQIVLQSDDGGNPDIAPFDINFKDVIEKVINQDLIQRKMAEEKEQACAELRSELDRKEREVESKEQARRSFPIQISSLEEAMSALHDMEEKQNRQANELNAVKRENESLQAQLLELRAMIASGKIDTSITDDDKLKTGQLPTIPSGGILPISPGGGMPPPPPPPMMGGGAPPPPPPPMMGGGPPPPPPPGMGPAKKRKTLPKPSNPLKSFNWSKLPDRELQGTLWLEIDESKTIKQLDFADFDKNFSAYQKKGNDESDDSYGSFKQQKPRELTVIDGRRAQNCNILLSKLKVTNEEISKAILTMDSAEIIPKDLLEQLLKYVPTPEEVSLLEEHKDEVSNMARADRFMYDLSRIVHYNQRLNCLHFKKKFQERMSDCKPKVEAVMKACREIQTSKKLRKLLEIVLILGNYMNRGARGNAGGFKINSLNKIVDTKSSLDRNVTMLHYMLEMMEKKFPDVFKLDEELASVPLAARVNLGELEKDLNILRDGLKSLETELAYQRNRTSQDRGDKFVSVMGDFKTVSSISFSKLNDLLEDAKERYNKVCKLFGEDPSKMTLEEFFQIFDVFIQSFSEAKLDNINIRKKREEEEKRARMEAERIERDKLRKAARRAKNNKNGEGEFDDLVSALRNGEVFGEDMVKMNLKKVRKTSQQNNSANPAATGWKNGEDRERMGKRVVTSQPGRSAKAL</sequence>
<dbReference type="FunFam" id="1.25.10.10:FF:000800">
    <property type="entry name" value="Disheveled-associated activator of morphogenesis"/>
    <property type="match status" value="1"/>
</dbReference>